<feature type="chain" id="PRO_5046992591" evidence="1">
    <location>
        <begin position="22"/>
        <end position="172"/>
    </location>
</feature>
<reference evidence="3 4" key="1">
    <citation type="submission" date="2024-11" db="EMBL/GenBank/DDBJ databases">
        <authorList>
            <person name="Kaparullina E.N."/>
            <person name="Delegan Y.A."/>
            <person name="Doronina N.V."/>
        </authorList>
    </citation>
    <scope>NUCLEOTIDE SEQUENCE [LARGE SCALE GENOMIC DNA]</scope>
    <source>
        <strain evidence="3 4">7sh_L</strain>
    </source>
</reference>
<dbReference type="Pfam" id="PF07589">
    <property type="entry name" value="PEP-CTERM"/>
    <property type="match status" value="1"/>
</dbReference>
<dbReference type="InterPro" id="IPR013424">
    <property type="entry name" value="Ice-binding_C"/>
</dbReference>
<proteinExistence type="predicted"/>
<gene>
    <name evidence="3" type="ORF">ACIKP9_05010</name>
</gene>
<evidence type="ECO:0000256" key="1">
    <source>
        <dbReference type="SAM" id="SignalP"/>
    </source>
</evidence>
<dbReference type="Proteomes" id="UP001617669">
    <property type="component" value="Unassembled WGS sequence"/>
</dbReference>
<evidence type="ECO:0000259" key="2">
    <source>
        <dbReference type="Pfam" id="PF07589"/>
    </source>
</evidence>
<feature type="domain" description="Ice-binding protein C-terminal" evidence="2">
    <location>
        <begin position="143"/>
        <end position="167"/>
    </location>
</feature>
<keyword evidence="4" id="KW-1185">Reference proteome</keyword>
<sequence length="172" mass="18019">MNLKAILLAVSLIGATASAQAAAVVEFDADNSTATEQLYTFQSKNLTGGSFDDWISFSVDSYAALSAGINGNSTKSVIFTAFDLYDAQNGTRLTIGDLLSYSAKLTYGAIEVDSIAPAQYWINIKGTYTGIPSYNGNIALIAAVPEPSTYGMLALGLGLIGFAARSRSKFSA</sequence>
<evidence type="ECO:0000313" key="3">
    <source>
        <dbReference type="EMBL" id="MFJ5445580.1"/>
    </source>
</evidence>
<comment type="caution">
    <text evidence="3">The sequence shown here is derived from an EMBL/GenBank/DDBJ whole genome shotgun (WGS) entry which is preliminary data.</text>
</comment>
<feature type="signal peptide" evidence="1">
    <location>
        <begin position="1"/>
        <end position="21"/>
    </location>
</feature>
<organism evidence="3 4">
    <name type="scientific">Methylobacillus methanolivorans</name>
    <dbReference type="NCBI Taxonomy" id="1848927"/>
    <lineage>
        <taxon>Bacteria</taxon>
        <taxon>Pseudomonadati</taxon>
        <taxon>Pseudomonadota</taxon>
        <taxon>Betaproteobacteria</taxon>
        <taxon>Nitrosomonadales</taxon>
        <taxon>Methylophilaceae</taxon>
        <taxon>Methylobacillus</taxon>
    </lineage>
</organism>
<dbReference type="RefSeq" id="WP_400880091.1">
    <property type="nucleotide sequence ID" value="NZ_JBIWXY010000001.1"/>
</dbReference>
<evidence type="ECO:0000313" key="4">
    <source>
        <dbReference type="Proteomes" id="UP001617669"/>
    </source>
</evidence>
<dbReference type="NCBIfam" id="NF038126">
    <property type="entry name" value="PEP_CTERM_FxDxF"/>
    <property type="match status" value="1"/>
</dbReference>
<protein>
    <submittedName>
        <fullName evidence="3">FxDxF family PEP-CTERM protein</fullName>
    </submittedName>
</protein>
<dbReference type="NCBIfam" id="TIGR02595">
    <property type="entry name" value="PEP_CTERM"/>
    <property type="match status" value="1"/>
</dbReference>
<keyword evidence="1" id="KW-0732">Signal</keyword>
<dbReference type="EMBL" id="JBIWXY010000001">
    <property type="protein sequence ID" value="MFJ5445580.1"/>
    <property type="molecule type" value="Genomic_DNA"/>
</dbReference>
<name>A0ABW8GNS5_9PROT</name>
<accession>A0ABW8GNS5</accession>